<dbReference type="AlphaFoldDB" id="A0A6B0U069"/>
<dbReference type="PROSITE" id="PS51257">
    <property type="entry name" value="PROKAR_LIPOPROTEIN"/>
    <property type="match status" value="1"/>
</dbReference>
<protein>
    <submittedName>
        <fullName evidence="2">Putative secreted protein</fullName>
    </submittedName>
</protein>
<organism evidence="2">
    <name type="scientific">Ixodes ricinus</name>
    <name type="common">Common tick</name>
    <name type="synonym">Acarus ricinus</name>
    <dbReference type="NCBI Taxonomy" id="34613"/>
    <lineage>
        <taxon>Eukaryota</taxon>
        <taxon>Metazoa</taxon>
        <taxon>Ecdysozoa</taxon>
        <taxon>Arthropoda</taxon>
        <taxon>Chelicerata</taxon>
        <taxon>Arachnida</taxon>
        <taxon>Acari</taxon>
        <taxon>Parasitiformes</taxon>
        <taxon>Ixodida</taxon>
        <taxon>Ixodoidea</taxon>
        <taxon>Ixodidae</taxon>
        <taxon>Ixodinae</taxon>
        <taxon>Ixodes</taxon>
    </lineage>
</organism>
<dbReference type="EMBL" id="GIFC01001568">
    <property type="protein sequence ID" value="MXU83651.1"/>
    <property type="molecule type" value="Transcribed_RNA"/>
</dbReference>
<feature type="chain" id="PRO_5025622143" evidence="1">
    <location>
        <begin position="26"/>
        <end position="76"/>
    </location>
</feature>
<sequence>MRYTIGRVVLQVVAILAVGCRNAGAAAVSWSGRLRSELRQDRRLSYSPPVLCHRQGHEEPCSIEQLWRHLAGIVGY</sequence>
<accession>A0A6B0U069</accession>
<feature type="signal peptide" evidence="1">
    <location>
        <begin position="1"/>
        <end position="25"/>
    </location>
</feature>
<reference evidence="2" key="1">
    <citation type="submission" date="2019-12" db="EMBL/GenBank/DDBJ databases">
        <title>An insight into the sialome of adult female Ixodes ricinus ticks feeding for 6 days.</title>
        <authorList>
            <person name="Perner J."/>
            <person name="Ribeiro J.M.C."/>
        </authorList>
    </citation>
    <scope>NUCLEOTIDE SEQUENCE</scope>
    <source>
        <strain evidence="2">Semi-engorged</strain>
        <tissue evidence="2">Salivary glands</tissue>
    </source>
</reference>
<evidence type="ECO:0000313" key="2">
    <source>
        <dbReference type="EMBL" id="MXU83651.1"/>
    </source>
</evidence>
<proteinExistence type="predicted"/>
<keyword evidence="1" id="KW-0732">Signal</keyword>
<evidence type="ECO:0000256" key="1">
    <source>
        <dbReference type="SAM" id="SignalP"/>
    </source>
</evidence>
<name>A0A6B0U069_IXORI</name>